<protein>
    <submittedName>
        <fullName evidence="1">Uncharacterized protein</fullName>
    </submittedName>
</protein>
<evidence type="ECO:0000313" key="2">
    <source>
        <dbReference type="Proteomes" id="UP001432027"/>
    </source>
</evidence>
<name>A0AAV5SSU1_9BILA</name>
<keyword evidence="2" id="KW-1185">Reference proteome</keyword>
<dbReference type="EMBL" id="BTSX01000002">
    <property type="protein sequence ID" value="GMS85852.1"/>
    <property type="molecule type" value="Genomic_DNA"/>
</dbReference>
<feature type="non-terminal residue" evidence="1">
    <location>
        <position position="1"/>
    </location>
</feature>
<sequence length="149" mass="16480">LLLLLGVVAAPLQCFNITIQNDCKIKVYPYFRTFPEGNVYTGSMLSGQRTTFVYPGNNVTIRNGATGKTRTSLLLEPEVPRSRTKIDRILGFDIGMAIAWAYPAKGNGIVPITCKDKSCFAPANFKFSYIPSYSGGFRMIFCPAFEIFA</sequence>
<dbReference type="AlphaFoldDB" id="A0AAV5SSU1"/>
<comment type="caution">
    <text evidence="1">The sequence shown here is derived from an EMBL/GenBank/DDBJ whole genome shotgun (WGS) entry which is preliminary data.</text>
</comment>
<gene>
    <name evidence="1" type="ORF">PENTCL1PPCAC_8027</name>
</gene>
<organism evidence="1 2">
    <name type="scientific">Pristionchus entomophagus</name>
    <dbReference type="NCBI Taxonomy" id="358040"/>
    <lineage>
        <taxon>Eukaryota</taxon>
        <taxon>Metazoa</taxon>
        <taxon>Ecdysozoa</taxon>
        <taxon>Nematoda</taxon>
        <taxon>Chromadorea</taxon>
        <taxon>Rhabditida</taxon>
        <taxon>Rhabditina</taxon>
        <taxon>Diplogasteromorpha</taxon>
        <taxon>Diplogasteroidea</taxon>
        <taxon>Neodiplogasteridae</taxon>
        <taxon>Pristionchus</taxon>
    </lineage>
</organism>
<evidence type="ECO:0000313" key="1">
    <source>
        <dbReference type="EMBL" id="GMS85852.1"/>
    </source>
</evidence>
<reference evidence="1" key="1">
    <citation type="submission" date="2023-10" db="EMBL/GenBank/DDBJ databases">
        <title>Genome assembly of Pristionchus species.</title>
        <authorList>
            <person name="Yoshida K."/>
            <person name="Sommer R.J."/>
        </authorList>
    </citation>
    <scope>NUCLEOTIDE SEQUENCE</scope>
    <source>
        <strain evidence="1">RS0144</strain>
    </source>
</reference>
<proteinExistence type="predicted"/>
<dbReference type="Proteomes" id="UP001432027">
    <property type="component" value="Unassembled WGS sequence"/>
</dbReference>
<accession>A0AAV5SSU1</accession>